<dbReference type="OrthoDB" id="5864070at2759"/>
<feature type="compositionally biased region" description="Basic and acidic residues" evidence="2">
    <location>
        <begin position="191"/>
        <end position="208"/>
    </location>
</feature>
<organism evidence="3 4">
    <name type="scientific">Toxocara canis</name>
    <name type="common">Canine roundworm</name>
    <dbReference type="NCBI Taxonomy" id="6265"/>
    <lineage>
        <taxon>Eukaryota</taxon>
        <taxon>Metazoa</taxon>
        <taxon>Ecdysozoa</taxon>
        <taxon>Nematoda</taxon>
        <taxon>Chromadorea</taxon>
        <taxon>Rhabditida</taxon>
        <taxon>Spirurina</taxon>
        <taxon>Ascaridomorpha</taxon>
        <taxon>Ascaridoidea</taxon>
        <taxon>Toxocaridae</taxon>
        <taxon>Toxocara</taxon>
    </lineage>
</organism>
<accession>A0A0B2UU74</accession>
<evidence type="ECO:0000313" key="3">
    <source>
        <dbReference type="EMBL" id="KHN72642.1"/>
    </source>
</evidence>
<feature type="region of interest" description="Disordered" evidence="2">
    <location>
        <begin position="1034"/>
        <end position="1058"/>
    </location>
</feature>
<feature type="compositionally biased region" description="Basic and acidic residues" evidence="2">
    <location>
        <begin position="1293"/>
        <end position="1308"/>
    </location>
</feature>
<feature type="coiled-coil region" evidence="1">
    <location>
        <begin position="1602"/>
        <end position="1677"/>
    </location>
</feature>
<evidence type="ECO:0008006" key="5">
    <source>
        <dbReference type="Google" id="ProtNLM"/>
    </source>
</evidence>
<comment type="caution">
    <text evidence="3">The sequence shown here is derived from an EMBL/GenBank/DDBJ whole genome shotgun (WGS) entry which is preliminary data.</text>
</comment>
<name>A0A0B2UU74_TOXCA</name>
<protein>
    <recommendedName>
        <fullName evidence="5">Centrosomal protein</fullName>
    </recommendedName>
</protein>
<gene>
    <name evidence="3" type="ORF">Tcan_13099</name>
</gene>
<feature type="compositionally biased region" description="Basic and acidic residues" evidence="2">
    <location>
        <begin position="1034"/>
        <end position="1052"/>
    </location>
</feature>
<feature type="coiled-coil region" evidence="1">
    <location>
        <begin position="1132"/>
        <end position="1227"/>
    </location>
</feature>
<proteinExistence type="predicted"/>
<keyword evidence="1" id="KW-0175">Coiled coil</keyword>
<feature type="region of interest" description="Disordered" evidence="2">
    <location>
        <begin position="183"/>
        <end position="209"/>
    </location>
</feature>
<evidence type="ECO:0000313" key="4">
    <source>
        <dbReference type="Proteomes" id="UP000031036"/>
    </source>
</evidence>
<evidence type="ECO:0000256" key="1">
    <source>
        <dbReference type="SAM" id="Coils"/>
    </source>
</evidence>
<feature type="coiled-coil region" evidence="1">
    <location>
        <begin position="553"/>
        <end position="634"/>
    </location>
</feature>
<feature type="region of interest" description="Disordered" evidence="2">
    <location>
        <begin position="1267"/>
        <end position="1341"/>
    </location>
</feature>
<feature type="coiled-coil region" evidence="1">
    <location>
        <begin position="914"/>
        <end position="948"/>
    </location>
</feature>
<dbReference type="Proteomes" id="UP000031036">
    <property type="component" value="Unassembled WGS sequence"/>
</dbReference>
<dbReference type="EMBL" id="JPKZ01003226">
    <property type="protein sequence ID" value="KHN72642.1"/>
    <property type="molecule type" value="Genomic_DNA"/>
</dbReference>
<reference evidence="3 4" key="1">
    <citation type="submission" date="2014-11" db="EMBL/GenBank/DDBJ databases">
        <title>Genetic blueprint of the zoonotic pathogen Toxocara canis.</title>
        <authorList>
            <person name="Zhu X.-Q."/>
            <person name="Korhonen P.K."/>
            <person name="Cai H."/>
            <person name="Young N.D."/>
            <person name="Nejsum P."/>
            <person name="von Samson-Himmelstjerna G."/>
            <person name="Boag P.R."/>
            <person name="Tan P."/>
            <person name="Li Q."/>
            <person name="Min J."/>
            <person name="Yang Y."/>
            <person name="Wang X."/>
            <person name="Fang X."/>
            <person name="Hall R.S."/>
            <person name="Hofmann A."/>
            <person name="Sternberg P.W."/>
            <person name="Jex A.R."/>
            <person name="Gasser R.B."/>
        </authorList>
    </citation>
    <scope>NUCLEOTIDE SEQUENCE [LARGE SCALE GENOMIC DNA]</scope>
    <source>
        <strain evidence="3">PN_DK_2014</strain>
    </source>
</reference>
<dbReference type="OMA" id="EAMSEVP"/>
<keyword evidence="4" id="KW-1185">Reference proteome</keyword>
<sequence length="1683" mass="196183">MQQRMAPLNVAHLEELFTEDADNFDRIHQWYERLSEYELQGDETREALEMIARALKWIMQFEHTRAEELKELAEKEAADIAEREENWEEERENMKKELRCLREKITSTAGADELNETFRAQIDSLREENAYLKAQNRDRDCELADQRDKAEELSSRIEQLEKERNTLISQQSHFDDTIRELNRRLSSKSEQSARSESETRKQRQRNEQTAKLSSQLQEVIHQNDQLTAEVERLSEALSSATGYIEDTTEKYANMREQLLNTDAIIERLSNENATLAKQIEEGREALEKLESTEVESARRFESMVKRKDTQLEKFRESIQSLQLELEETRARSRLDRSEERERELERLRNELVDATNLARELFGKTASSDDRQQSAQLRLKVLELDKMVETLREQLKDEAKQREELVRNLEAKDTENMRIHAEMKRIRVTTFGSAESEISRLEVQLKFRDVQIEKLTTKCSLLQAELASYIERDAGTVASDYDAVAALCEEAETKQYETQTGETLKKVTADKGIETERASSPGSTKMEIQQRRVAEEKLKGRALDSWEASAMLISSLNYELMLLMQELDTKEKQLQKMEKVSSNALADINKMKANYSVLQKEAVEFREKRNITENVENNAKITEYEIQLEEYKRLAESVHLHGSELERRLEEASRRLIAERIHSAQTDRKLQIMERYRDEERELCAKLRRKLNENMSLHSRQIRLANYEADLTAIEMARLQNILLHSVPEIEYEKLTKKYKTMLQQEFFYTNDTDDVQFNEHFGVELLKKATEETVDAEAVAKNEYYKNMIAVLSDQNEYWQSENEKIRAENDELKRFLEDIETESTVKAMIVAIERRFLSVLAEKSEREQDELLVTSQTRQIQNEFARKRREWAAERKKLIAVIQNVQMSAQRIRRNAMEMITVEQMIELKDRIANIHENQLRSERELEEASKQKEEISMQLMNVEALKRSLGELKESDCDLIKLQKALQASHLNQLNITSQLNVLKSQLEKKDAELASQEEQIDELRKQLSAFTDLNYDIETALLNDGFEEKKTDERDQIDSVQRKAENETTKTSTLHSSDVTIDVEKHRAGLWPDSSRVSVDSEESPAVGEDTLSSTTNAELRTKTVVFDNSKEYEKKIRYIRETAEVCIQNYKDQLSYKEQAIKKYRALLEKFQNQRDAAERQKYNEAHEELPEEKRWKRSEEILDGKELEEKRSEILKLRNEIKELEEANRHLSEQIQQQNGGSEEAELYDAGVQTDLGESGCLGGELKPHDTEAFLDDEATQERYSEEDAQTGGAGYSRPAPSASTETTERTHEERSTSERAFDGSSLNQPKVEGQPKSQKEEQLSEFLRQEQSTSAVLRTEIKRLKQRLATATAKNRELQQACEDIRAEALAQIGQKYTKNGTDSADLETAHLRRELEKLGAEVSKQRRTIKSQKETIEALQMEHKKEETKTTEDELARWREKKLREGSVSVLRKKLNEAEEREREMQQKLARRDRRIAQMQREENATIADRERLSATIADLKRRNETLVNERDEANVKLTASQEALSAFNQQISVLKKENSNLNLKIQKMETISREIQDMKIVRIAGEVTAEQIKERGGAQEVNGDGWCTLQKKLKTMELRYEEAMGRLSMVQKEYDNLRNDYEKLLKREKARKKDKEGSAAVAVLRDKLMAKEKVIEQLSERLDQFEREKWKNML</sequence>
<feature type="coiled-coil region" evidence="1">
    <location>
        <begin position="1403"/>
        <end position="1560"/>
    </location>
</feature>
<dbReference type="STRING" id="6265.A0A0B2UU74"/>
<evidence type="ECO:0000256" key="2">
    <source>
        <dbReference type="SAM" id="MobiDB-lite"/>
    </source>
</evidence>